<dbReference type="EMBL" id="CBXE010000239">
    <property type="protein sequence ID" value="CDL86377.1"/>
    <property type="molecule type" value="Genomic_DNA"/>
</dbReference>
<organism evidence="1 2">
    <name type="scientific">Xenorhabdus cabanillasii JM26</name>
    <dbReference type="NCBI Taxonomy" id="1427517"/>
    <lineage>
        <taxon>Bacteria</taxon>
        <taxon>Pseudomonadati</taxon>
        <taxon>Pseudomonadota</taxon>
        <taxon>Gammaproteobacteria</taxon>
        <taxon>Enterobacterales</taxon>
        <taxon>Morganellaceae</taxon>
        <taxon>Xenorhabdus</taxon>
    </lineage>
</organism>
<protein>
    <submittedName>
        <fullName evidence="1">Uncharacterized protein</fullName>
    </submittedName>
</protein>
<dbReference type="Proteomes" id="UP000019197">
    <property type="component" value="Unassembled WGS sequence"/>
</dbReference>
<sequence length="41" mass="4810">MNNYVKKYSIKTGFDLTESEIQLILKTGIHYLDKYLSKQQG</sequence>
<reference evidence="1 2" key="1">
    <citation type="submission" date="2013-11" db="EMBL/GenBank/DDBJ databases">
        <title>Draft genome sequence and annotation of the entomopathogenic bacterium, Xenorhabdus cabanillasi strain JM26.</title>
        <authorList>
            <person name="Gualtieri M."/>
            <person name="Ogier J.C."/>
            <person name="Pages S."/>
            <person name="Givaudan A."/>
            <person name="Gaudriault S."/>
        </authorList>
    </citation>
    <scope>NUCLEOTIDE SEQUENCE [LARGE SCALE GENOMIC DNA]</scope>
    <source>
        <strain evidence="1 2">JM26</strain>
    </source>
</reference>
<evidence type="ECO:0000313" key="2">
    <source>
        <dbReference type="Proteomes" id="UP000019197"/>
    </source>
</evidence>
<accession>W1J6J7</accession>
<name>W1J6J7_9GAMM</name>
<dbReference type="AlphaFoldDB" id="W1J6J7"/>
<comment type="caution">
    <text evidence="1">The sequence shown here is derived from an EMBL/GenBank/DDBJ whole genome shotgun (WGS) entry which is preliminary data.</text>
</comment>
<evidence type="ECO:0000313" key="1">
    <source>
        <dbReference type="EMBL" id="CDL86377.1"/>
    </source>
</evidence>
<dbReference type="RefSeq" id="WP_255296145.1">
    <property type="nucleotide sequence ID" value="NZ_CAWLVK010000239.1"/>
</dbReference>
<gene>
    <name evidence="1" type="ORF">XCR1_3130004</name>
</gene>
<proteinExistence type="predicted"/>